<dbReference type="GeneID" id="5055854"/>
<accession>A0A7L4PAN8</accession>
<reference evidence="2 3" key="1">
    <citation type="journal article" date="2020" name="Nat. Commun.">
        <title>The structures of two archaeal type IV pili illuminate evolutionary relationships.</title>
        <authorList>
            <person name="Wang F."/>
            <person name="Baquero D.P."/>
            <person name="Su Z."/>
            <person name="Beltran L.C."/>
            <person name="Prangishvili D."/>
            <person name="Krupovic M."/>
            <person name="Egelman E.H."/>
        </authorList>
    </citation>
    <scope>NUCLEOTIDE SEQUENCE [LARGE SCALE GENOMIC DNA]</scope>
    <source>
        <strain evidence="2 3">2GA</strain>
    </source>
</reference>
<keyword evidence="2" id="KW-0808">Transferase</keyword>
<dbReference type="Pfam" id="PF00583">
    <property type="entry name" value="Acetyltransf_1"/>
    <property type="match status" value="1"/>
</dbReference>
<dbReference type="RefSeq" id="WP_011899665.1">
    <property type="nucleotide sequence ID" value="NZ_JAAVJF010000003.1"/>
</dbReference>
<dbReference type="GO" id="GO:0016747">
    <property type="term" value="F:acyltransferase activity, transferring groups other than amino-acyl groups"/>
    <property type="evidence" value="ECO:0007669"/>
    <property type="project" value="InterPro"/>
</dbReference>
<feature type="domain" description="N-acetyltransferase" evidence="1">
    <location>
        <begin position="3"/>
        <end position="148"/>
    </location>
</feature>
<dbReference type="SUPFAM" id="SSF55729">
    <property type="entry name" value="Acyl-CoA N-acyltransferases (Nat)"/>
    <property type="match status" value="1"/>
</dbReference>
<comment type="caution">
    <text evidence="2">The sequence shown here is derived from an EMBL/GenBank/DDBJ whole genome shotgun (WGS) entry which is preliminary data.</text>
</comment>
<dbReference type="OMA" id="YLWSRGC"/>
<protein>
    <submittedName>
        <fullName evidence="2">GNAT family N-acetyltransferase</fullName>
    </submittedName>
</protein>
<evidence type="ECO:0000259" key="1">
    <source>
        <dbReference type="PROSITE" id="PS51186"/>
    </source>
</evidence>
<dbReference type="InterPro" id="IPR000182">
    <property type="entry name" value="GNAT_dom"/>
</dbReference>
<dbReference type="Proteomes" id="UP000554766">
    <property type="component" value="Unassembled WGS sequence"/>
</dbReference>
<sequence length="152" mass="17533">MDIDYVDITGVYSLVEELYRKTTLETITYRFLHPVADVTHIYRYLWSRGCRSFLIYYNNKPVGIIDITPCGNGVEVAVLIIDSYQGKGLGKYVVLDFAQRLKNMGFAYAIAYVAPENYKALAIARKIGAEVRCRDVCFIKYWLSDKDKEMCR</sequence>
<keyword evidence="3" id="KW-1185">Reference proteome</keyword>
<dbReference type="InterPro" id="IPR016181">
    <property type="entry name" value="Acyl_CoA_acyltransferase"/>
</dbReference>
<organism evidence="2 3">
    <name type="scientific">Pyrobaculum arsenaticum</name>
    <dbReference type="NCBI Taxonomy" id="121277"/>
    <lineage>
        <taxon>Archaea</taxon>
        <taxon>Thermoproteota</taxon>
        <taxon>Thermoprotei</taxon>
        <taxon>Thermoproteales</taxon>
        <taxon>Thermoproteaceae</taxon>
        <taxon>Pyrobaculum</taxon>
    </lineage>
</organism>
<gene>
    <name evidence="2" type="ORF">HC235_07310</name>
</gene>
<proteinExistence type="predicted"/>
<dbReference type="EMBL" id="JAAVJF010000003">
    <property type="protein sequence ID" value="NYR15743.1"/>
    <property type="molecule type" value="Genomic_DNA"/>
</dbReference>
<dbReference type="CDD" id="cd04301">
    <property type="entry name" value="NAT_SF"/>
    <property type="match status" value="1"/>
</dbReference>
<evidence type="ECO:0000313" key="3">
    <source>
        <dbReference type="Proteomes" id="UP000554766"/>
    </source>
</evidence>
<dbReference type="Gene3D" id="3.40.630.30">
    <property type="match status" value="1"/>
</dbReference>
<dbReference type="AlphaFoldDB" id="A0A7L4PAN8"/>
<dbReference type="PROSITE" id="PS51186">
    <property type="entry name" value="GNAT"/>
    <property type="match status" value="1"/>
</dbReference>
<name>A0A7L4PAN8_9CREN</name>
<evidence type="ECO:0000313" key="2">
    <source>
        <dbReference type="EMBL" id="NYR15743.1"/>
    </source>
</evidence>